<dbReference type="InterPro" id="IPR010987">
    <property type="entry name" value="Glutathione-S-Trfase_C-like"/>
</dbReference>
<keyword evidence="5" id="KW-1185">Reference proteome</keyword>
<dbReference type="SFLD" id="SFLDG00358">
    <property type="entry name" value="Main_(cytGST)"/>
    <property type="match status" value="1"/>
</dbReference>
<gene>
    <name evidence="4" type="ORF">OF850_18630</name>
</gene>
<dbReference type="RefSeq" id="WP_301591853.1">
    <property type="nucleotide sequence ID" value="NZ_JAPFQI010000019.1"/>
</dbReference>
<dbReference type="EMBL" id="JAPFQI010000019">
    <property type="protein sequence ID" value="MCW8087646.1"/>
    <property type="molecule type" value="Genomic_DNA"/>
</dbReference>
<dbReference type="SFLD" id="SFLDG01150">
    <property type="entry name" value="Main.1:_Beta-like"/>
    <property type="match status" value="1"/>
</dbReference>
<dbReference type="InterPro" id="IPR004046">
    <property type="entry name" value="GST_C"/>
</dbReference>
<dbReference type="Proteomes" id="UP001526430">
    <property type="component" value="Unassembled WGS sequence"/>
</dbReference>
<dbReference type="PANTHER" id="PTHR44051">
    <property type="entry name" value="GLUTATHIONE S-TRANSFERASE-RELATED"/>
    <property type="match status" value="1"/>
</dbReference>
<reference evidence="4 5" key="1">
    <citation type="submission" date="2022-10" db="EMBL/GenBank/DDBJ databases">
        <title>Roseococcus glaciei nov., sp. nov., isolated from glacier.</title>
        <authorList>
            <person name="Liu Q."/>
            <person name="Xin Y.-H."/>
        </authorList>
    </citation>
    <scope>NUCLEOTIDE SEQUENCE [LARGE SCALE GENOMIC DNA]</scope>
    <source>
        <strain evidence="4 5">MDT2-1-1</strain>
    </source>
</reference>
<organism evidence="4 5">
    <name type="scientific">Sabulicella glaciei</name>
    <dbReference type="NCBI Taxonomy" id="2984948"/>
    <lineage>
        <taxon>Bacteria</taxon>
        <taxon>Pseudomonadati</taxon>
        <taxon>Pseudomonadota</taxon>
        <taxon>Alphaproteobacteria</taxon>
        <taxon>Acetobacterales</taxon>
        <taxon>Acetobacteraceae</taxon>
        <taxon>Sabulicella</taxon>
    </lineage>
</organism>
<protein>
    <submittedName>
        <fullName evidence="4">Glutathione S-transferase family protein</fullName>
    </submittedName>
</protein>
<evidence type="ECO:0000259" key="2">
    <source>
        <dbReference type="PROSITE" id="PS50404"/>
    </source>
</evidence>
<evidence type="ECO:0000256" key="1">
    <source>
        <dbReference type="RuleBase" id="RU003494"/>
    </source>
</evidence>
<dbReference type="InterPro" id="IPR036249">
    <property type="entry name" value="Thioredoxin-like_sf"/>
</dbReference>
<dbReference type="Gene3D" id="1.20.1050.10">
    <property type="match status" value="1"/>
</dbReference>
<comment type="similarity">
    <text evidence="1">Belongs to the GST superfamily.</text>
</comment>
<dbReference type="Pfam" id="PF00043">
    <property type="entry name" value="GST_C"/>
    <property type="match status" value="1"/>
</dbReference>
<feature type="domain" description="GST C-terminal" evidence="3">
    <location>
        <begin position="82"/>
        <end position="202"/>
    </location>
</feature>
<dbReference type="Gene3D" id="3.40.30.10">
    <property type="entry name" value="Glutaredoxin"/>
    <property type="match status" value="1"/>
</dbReference>
<evidence type="ECO:0000313" key="5">
    <source>
        <dbReference type="Proteomes" id="UP001526430"/>
    </source>
</evidence>
<dbReference type="PANTHER" id="PTHR44051:SF8">
    <property type="entry name" value="GLUTATHIONE S-TRANSFERASE GSTA"/>
    <property type="match status" value="1"/>
</dbReference>
<comment type="caution">
    <text evidence="4">The sequence shown here is derived from an EMBL/GenBank/DDBJ whole genome shotgun (WGS) entry which is preliminary data.</text>
</comment>
<dbReference type="Pfam" id="PF02798">
    <property type="entry name" value="GST_N"/>
    <property type="match status" value="1"/>
</dbReference>
<dbReference type="SUPFAM" id="SSF47616">
    <property type="entry name" value="GST C-terminal domain-like"/>
    <property type="match status" value="1"/>
</dbReference>
<dbReference type="PROSITE" id="PS50404">
    <property type="entry name" value="GST_NTER"/>
    <property type="match status" value="1"/>
</dbReference>
<dbReference type="SUPFAM" id="SSF52833">
    <property type="entry name" value="Thioredoxin-like"/>
    <property type="match status" value="1"/>
</dbReference>
<dbReference type="CDD" id="cd03046">
    <property type="entry name" value="GST_N_GTT1_like"/>
    <property type="match status" value="1"/>
</dbReference>
<evidence type="ECO:0000313" key="4">
    <source>
        <dbReference type="EMBL" id="MCW8087646.1"/>
    </source>
</evidence>
<accession>A0ABT3NZU0</accession>
<feature type="domain" description="GST N-terminal" evidence="2">
    <location>
        <begin position="1"/>
        <end position="79"/>
    </location>
</feature>
<evidence type="ECO:0000259" key="3">
    <source>
        <dbReference type="PROSITE" id="PS50405"/>
    </source>
</evidence>
<dbReference type="PROSITE" id="PS50405">
    <property type="entry name" value="GST_CTER"/>
    <property type="match status" value="1"/>
</dbReference>
<dbReference type="InterPro" id="IPR040079">
    <property type="entry name" value="Glutathione_S-Trfase"/>
</dbReference>
<dbReference type="SFLD" id="SFLDS00019">
    <property type="entry name" value="Glutathione_Transferase_(cytos"/>
    <property type="match status" value="1"/>
</dbReference>
<name>A0ABT3NZU0_9PROT</name>
<proteinExistence type="inferred from homology"/>
<dbReference type="InterPro" id="IPR036282">
    <property type="entry name" value="Glutathione-S-Trfase_C_sf"/>
</dbReference>
<dbReference type="CDD" id="cd03207">
    <property type="entry name" value="GST_C_8"/>
    <property type="match status" value="1"/>
</dbReference>
<sequence>MIRIHGTARSRAFRCIWAAEEAGLPFVLVETGFGAALRSADHLRVNPNGKIPALEDGDLVLFESLAINLHLARRAGPPLMPEGDDASRVLQWTLWAATEVEPAAMQWAYHTYLRPEGERDAGQAAQGASGLGARLDVLESHLEGQPHLLGEAFTIADCNLAGVLYGAWSNRFDFGGHTRCRAWLERCFNRPGALAARKLREG</sequence>
<dbReference type="InterPro" id="IPR004045">
    <property type="entry name" value="Glutathione_S-Trfase_N"/>
</dbReference>